<accession>A0ABQ6I229</accession>
<dbReference type="InterPro" id="IPR009000">
    <property type="entry name" value="Transl_B-barrel_sf"/>
</dbReference>
<dbReference type="SUPFAM" id="SSF50447">
    <property type="entry name" value="Translation proteins"/>
    <property type="match status" value="1"/>
</dbReference>
<feature type="domain" description="Translation elongation factor EFTu-like" evidence="5">
    <location>
        <begin position="70"/>
        <end position="139"/>
    </location>
</feature>
<evidence type="ECO:0000259" key="5">
    <source>
        <dbReference type="Pfam" id="PF03144"/>
    </source>
</evidence>
<dbReference type="InterPro" id="IPR050055">
    <property type="entry name" value="EF-Tu_GTPase"/>
</dbReference>
<reference evidence="7" key="1">
    <citation type="journal article" date="2019" name="Int. J. Syst. Evol. Microbiol.">
        <title>The Global Catalogue of Microorganisms (GCM) 10K type strain sequencing project: providing services to taxonomists for standard genome sequencing and annotation.</title>
        <authorList>
            <consortium name="The Broad Institute Genomics Platform"/>
            <consortium name="The Broad Institute Genome Sequencing Center for Infectious Disease"/>
            <person name="Wu L."/>
            <person name="Ma J."/>
        </authorList>
    </citation>
    <scope>NUCLEOTIDE SEQUENCE [LARGE SCALE GENOMIC DNA]</scope>
    <source>
        <strain evidence="7">NBRC 106348</strain>
    </source>
</reference>
<proteinExistence type="predicted"/>
<dbReference type="EMBL" id="BSUK01000001">
    <property type="protein sequence ID" value="GMA23865.1"/>
    <property type="molecule type" value="Genomic_DNA"/>
</dbReference>
<dbReference type="Gene3D" id="2.40.30.10">
    <property type="entry name" value="Translation factors"/>
    <property type="match status" value="1"/>
</dbReference>
<sequence length="143" mass="14916">MGLFRRRREPFLTASPDAPVPGMIGAHEAAVPAVPAPSDVTLTSTASTADLTSVPFSFTVEDVFSITGRGTVATGTVAEGTAHRGDAIEVVRGGTVVARTAIDGIEQFRRRTDTATAGDAAGILLRGVRRDELERGDVLRRAG</sequence>
<dbReference type="PANTHER" id="PTHR43721:SF36">
    <property type="entry name" value="ELONGATION FACTOR TU, MITOCHONDRIAL"/>
    <property type="match status" value="1"/>
</dbReference>
<dbReference type="PANTHER" id="PTHR43721">
    <property type="entry name" value="ELONGATION FACTOR TU-RELATED"/>
    <property type="match status" value="1"/>
</dbReference>
<evidence type="ECO:0000313" key="7">
    <source>
        <dbReference type="Proteomes" id="UP001157091"/>
    </source>
</evidence>
<keyword evidence="2" id="KW-0251">Elongation factor</keyword>
<dbReference type="RefSeq" id="WP_284292774.1">
    <property type="nucleotide sequence ID" value="NZ_BSUK01000001.1"/>
</dbReference>
<evidence type="ECO:0000313" key="6">
    <source>
        <dbReference type="EMBL" id="GMA23865.1"/>
    </source>
</evidence>
<evidence type="ECO:0000256" key="2">
    <source>
        <dbReference type="ARBA" id="ARBA00022768"/>
    </source>
</evidence>
<keyword evidence="4" id="KW-0342">GTP-binding</keyword>
<name>A0ABQ6I229_9MICO</name>
<gene>
    <name evidence="6" type="ORF">GCM10025864_16240</name>
</gene>
<evidence type="ECO:0000256" key="3">
    <source>
        <dbReference type="ARBA" id="ARBA00022917"/>
    </source>
</evidence>
<dbReference type="InterPro" id="IPR004161">
    <property type="entry name" value="EFTu-like_2"/>
</dbReference>
<comment type="caution">
    <text evidence="6">The sequence shown here is derived from an EMBL/GenBank/DDBJ whole genome shotgun (WGS) entry which is preliminary data.</text>
</comment>
<evidence type="ECO:0000256" key="4">
    <source>
        <dbReference type="ARBA" id="ARBA00023134"/>
    </source>
</evidence>
<keyword evidence="3" id="KW-0648">Protein biosynthesis</keyword>
<dbReference type="Pfam" id="PF03144">
    <property type="entry name" value="GTP_EFTU_D2"/>
    <property type="match status" value="1"/>
</dbReference>
<keyword evidence="1" id="KW-0547">Nucleotide-binding</keyword>
<dbReference type="Proteomes" id="UP001157091">
    <property type="component" value="Unassembled WGS sequence"/>
</dbReference>
<organism evidence="6 7">
    <name type="scientific">Luteimicrobium album</name>
    <dbReference type="NCBI Taxonomy" id="1054550"/>
    <lineage>
        <taxon>Bacteria</taxon>
        <taxon>Bacillati</taxon>
        <taxon>Actinomycetota</taxon>
        <taxon>Actinomycetes</taxon>
        <taxon>Micrococcales</taxon>
        <taxon>Luteimicrobium</taxon>
    </lineage>
</organism>
<keyword evidence="7" id="KW-1185">Reference proteome</keyword>
<evidence type="ECO:0000256" key="1">
    <source>
        <dbReference type="ARBA" id="ARBA00022741"/>
    </source>
</evidence>
<protein>
    <recommendedName>
        <fullName evidence="5">Translation elongation factor EFTu-like domain-containing protein</fullName>
    </recommendedName>
</protein>